<evidence type="ECO:0000256" key="1">
    <source>
        <dbReference type="SAM" id="Phobius"/>
    </source>
</evidence>
<organism evidence="2 3">
    <name type="scientific">Candidatus Sulfotelmatobacter kueseliae</name>
    <dbReference type="NCBI Taxonomy" id="2042962"/>
    <lineage>
        <taxon>Bacteria</taxon>
        <taxon>Pseudomonadati</taxon>
        <taxon>Acidobacteriota</taxon>
        <taxon>Terriglobia</taxon>
        <taxon>Terriglobales</taxon>
        <taxon>Candidatus Korobacteraceae</taxon>
        <taxon>Candidatus Sulfotelmatobacter</taxon>
    </lineage>
</organism>
<reference evidence="3" key="1">
    <citation type="submission" date="2018-02" db="EMBL/GenBank/DDBJ databases">
        <authorList>
            <person name="Hausmann B."/>
        </authorList>
    </citation>
    <scope>NUCLEOTIDE SEQUENCE [LARGE SCALE GENOMIC DNA]</scope>
    <source>
        <strain evidence="3">Peat soil MAG SbA1</strain>
    </source>
</reference>
<dbReference type="AlphaFoldDB" id="A0A2U3KP65"/>
<protein>
    <submittedName>
        <fullName evidence="2">Uncharacterized protein</fullName>
    </submittedName>
</protein>
<keyword evidence="1" id="KW-1133">Transmembrane helix</keyword>
<proteinExistence type="predicted"/>
<dbReference type="Proteomes" id="UP000238701">
    <property type="component" value="Unassembled WGS sequence"/>
</dbReference>
<sequence>MNSTAESAKVARRPQRRFERRLLSVLLGMVFALSTAPAFAQGCIMCYESAKGAPKDGQRALSRAILILLVPPLSAMTFGVGMALRYGRQRDREKEISG</sequence>
<evidence type="ECO:0000313" key="3">
    <source>
        <dbReference type="Proteomes" id="UP000238701"/>
    </source>
</evidence>
<keyword evidence="1" id="KW-0472">Membrane</keyword>
<dbReference type="EMBL" id="OMOD01000129">
    <property type="protein sequence ID" value="SPF41471.1"/>
    <property type="molecule type" value="Genomic_DNA"/>
</dbReference>
<evidence type="ECO:0000313" key="2">
    <source>
        <dbReference type="EMBL" id="SPF41471.1"/>
    </source>
</evidence>
<feature type="transmembrane region" description="Helical" evidence="1">
    <location>
        <begin position="64"/>
        <end position="84"/>
    </location>
</feature>
<keyword evidence="1" id="KW-0812">Transmembrane</keyword>
<accession>A0A2U3KP65</accession>
<gene>
    <name evidence="2" type="primary">coxR</name>
    <name evidence="2" type="ORF">SBA1_360047</name>
</gene>
<name>A0A2U3KP65_9BACT</name>